<protein>
    <submittedName>
        <fullName evidence="4">Cytochrome c nitrite reductase pentaheme subunit</fullName>
    </submittedName>
</protein>
<dbReference type="SUPFAM" id="SSF48695">
    <property type="entry name" value="Multiheme cytochromes"/>
    <property type="match status" value="1"/>
</dbReference>
<dbReference type="EMBL" id="VMKJ01000012">
    <property type="protein sequence ID" value="TVO36957.1"/>
    <property type="molecule type" value="Genomic_DNA"/>
</dbReference>
<dbReference type="GO" id="GO:0042597">
    <property type="term" value="C:periplasmic space"/>
    <property type="evidence" value="ECO:0007669"/>
    <property type="project" value="InterPro"/>
</dbReference>
<dbReference type="InterPro" id="IPR017564">
    <property type="entry name" value="Cyt_c_NrfB"/>
</dbReference>
<dbReference type="InterPro" id="IPR036280">
    <property type="entry name" value="Multihaem_cyt_sf"/>
</dbReference>
<dbReference type="NCBIfam" id="TIGR03146">
    <property type="entry name" value="cyt_nit_nrfB"/>
    <property type="match status" value="1"/>
</dbReference>
<dbReference type="Proteomes" id="UP001157156">
    <property type="component" value="Unassembled WGS sequence"/>
</dbReference>
<feature type="domain" description="Cytochrome c-type protein NrfB-like" evidence="2">
    <location>
        <begin position="87"/>
        <end position="187"/>
    </location>
</feature>
<reference evidence="3" key="4">
    <citation type="submission" date="2023-01" db="EMBL/GenBank/DDBJ databases">
        <title>Draft genome sequence of Vibrio algivorus strain NBRC 111146.</title>
        <authorList>
            <person name="Sun Q."/>
            <person name="Mori K."/>
        </authorList>
    </citation>
    <scope>NUCLEOTIDE SEQUENCE</scope>
    <source>
        <strain evidence="3">NBRC 111146</strain>
    </source>
</reference>
<dbReference type="InterPro" id="IPR051829">
    <property type="entry name" value="Multiheme_Cytochr_ET"/>
</dbReference>
<reference evidence="4 5" key="3">
    <citation type="submission" date="2019-07" db="EMBL/GenBank/DDBJ databases">
        <title>The draft genome sequence of Vibrio algivorus M1486.</title>
        <authorList>
            <person name="Meng X."/>
        </authorList>
    </citation>
    <scope>NUCLEOTIDE SEQUENCE [LARGE SCALE GENOMIC DNA]</scope>
    <source>
        <strain evidence="4 5">M1486</strain>
    </source>
</reference>
<proteinExistence type="predicted"/>
<dbReference type="NCBIfam" id="NF008659">
    <property type="entry name" value="PRK11659.1"/>
    <property type="match status" value="1"/>
</dbReference>
<evidence type="ECO:0000313" key="6">
    <source>
        <dbReference type="Proteomes" id="UP001157156"/>
    </source>
</evidence>
<evidence type="ECO:0000259" key="2">
    <source>
        <dbReference type="Pfam" id="PF22678"/>
    </source>
</evidence>
<dbReference type="GO" id="GO:0020037">
    <property type="term" value="F:heme binding"/>
    <property type="evidence" value="ECO:0007669"/>
    <property type="project" value="InterPro"/>
</dbReference>
<keyword evidence="1" id="KW-0732">Signal</keyword>
<dbReference type="Proteomes" id="UP000319828">
    <property type="component" value="Unassembled WGS sequence"/>
</dbReference>
<evidence type="ECO:0000256" key="1">
    <source>
        <dbReference type="ARBA" id="ARBA00022729"/>
    </source>
</evidence>
<organism evidence="4 5">
    <name type="scientific">Vibrio algivorus</name>
    <dbReference type="NCBI Taxonomy" id="1667024"/>
    <lineage>
        <taxon>Bacteria</taxon>
        <taxon>Pseudomonadati</taxon>
        <taxon>Pseudomonadota</taxon>
        <taxon>Gammaproteobacteria</taxon>
        <taxon>Vibrionales</taxon>
        <taxon>Vibrionaceae</taxon>
        <taxon>Vibrio</taxon>
    </lineage>
</organism>
<dbReference type="RefSeq" id="WP_089123023.1">
    <property type="nucleotide sequence ID" value="NZ_BSPV01000004.1"/>
</dbReference>
<name>A0A557P8J2_9VIBR</name>
<dbReference type="Gene3D" id="3.90.10.10">
    <property type="entry name" value="Cytochrome C3"/>
    <property type="match status" value="2"/>
</dbReference>
<dbReference type="OrthoDB" id="6398708at2"/>
<reference evidence="3" key="1">
    <citation type="journal article" date="2014" name="Int. J. Syst. Evol. Microbiol.">
        <title>Complete genome of a new Firmicutes species belonging to the dominant human colonic microbiota ('Ruminococcus bicirculans') reveals two chromosomes and a selective capacity to utilize plant glucans.</title>
        <authorList>
            <consortium name="NISC Comparative Sequencing Program"/>
            <person name="Wegmann U."/>
            <person name="Louis P."/>
            <person name="Goesmann A."/>
            <person name="Henrissat B."/>
            <person name="Duncan S.H."/>
            <person name="Flint H.J."/>
        </authorList>
    </citation>
    <scope>NUCLEOTIDE SEQUENCE</scope>
    <source>
        <strain evidence="3">NBRC 111146</strain>
    </source>
</reference>
<keyword evidence="6" id="KW-1185">Reference proteome</keyword>
<dbReference type="InterPro" id="IPR053875">
    <property type="entry name" value="Cytochrom_c_NrfB-like_dom"/>
</dbReference>
<dbReference type="EMBL" id="BSPV01000004">
    <property type="protein sequence ID" value="GLT14642.1"/>
    <property type="molecule type" value="Genomic_DNA"/>
</dbReference>
<sequence>MDSIQKTIAKLSGMFLISVALVFSFNTLASSHENNAELNLQETDKAQVSFQRDKNYACTQCHKDEHDVLLGQHAKALNEKTGRNIGCIDCHNDISASHRDGAPNVVKFRQGQVVAGKSKPAHDPTWVKTQNSQCIDCHQGEQLRRANWTHDVHALKLTCSSCHSIHPEKDPMQDIERKPRIKMCVDCHSDMTSYKQQEDK</sequence>
<evidence type="ECO:0000313" key="4">
    <source>
        <dbReference type="EMBL" id="TVO36957.1"/>
    </source>
</evidence>
<gene>
    <name evidence="4" type="primary">nrfB</name>
    <name evidence="4" type="ORF">FOF44_07715</name>
    <name evidence="3" type="ORF">GCM10007931_16170</name>
</gene>
<reference evidence="6" key="2">
    <citation type="journal article" date="2019" name="Int. J. Syst. Evol. Microbiol.">
        <title>The Global Catalogue of Microorganisms (GCM) 10K type strain sequencing project: providing services to taxonomists for standard genome sequencing and annotation.</title>
        <authorList>
            <consortium name="The Broad Institute Genomics Platform"/>
            <consortium name="The Broad Institute Genome Sequencing Center for Infectious Disease"/>
            <person name="Wu L."/>
            <person name="Ma J."/>
        </authorList>
    </citation>
    <scope>NUCLEOTIDE SEQUENCE [LARGE SCALE GENOMIC DNA]</scope>
    <source>
        <strain evidence="6">NBRC 111146</strain>
    </source>
</reference>
<comment type="caution">
    <text evidence="4">The sequence shown here is derived from an EMBL/GenBank/DDBJ whole genome shotgun (WGS) entry which is preliminary data.</text>
</comment>
<evidence type="ECO:0000313" key="3">
    <source>
        <dbReference type="EMBL" id="GLT14642.1"/>
    </source>
</evidence>
<accession>A0A557P8J2</accession>
<evidence type="ECO:0000313" key="5">
    <source>
        <dbReference type="Proteomes" id="UP000319828"/>
    </source>
</evidence>
<dbReference type="AlphaFoldDB" id="A0A557P8J2"/>
<dbReference type="Pfam" id="PF22678">
    <property type="entry name" value="Cytochrom_c_NrfB-like"/>
    <property type="match status" value="1"/>
</dbReference>
<dbReference type="PANTHER" id="PTHR35038">
    <property type="entry name" value="DISSIMILATORY SULFITE REDUCTASE SIRA"/>
    <property type="match status" value="1"/>
</dbReference>